<feature type="transmembrane region" description="Helical" evidence="6">
    <location>
        <begin position="262"/>
        <end position="285"/>
    </location>
</feature>
<keyword evidence="9" id="KW-1185">Reference proteome</keyword>
<dbReference type="InterPro" id="IPR050495">
    <property type="entry name" value="ATG22/LtaA_families"/>
</dbReference>
<dbReference type="Pfam" id="PF11700">
    <property type="entry name" value="ATG22"/>
    <property type="match status" value="1"/>
</dbReference>
<evidence type="ECO:0000256" key="1">
    <source>
        <dbReference type="ARBA" id="ARBA00004127"/>
    </source>
</evidence>
<dbReference type="Proteomes" id="UP000001880">
    <property type="component" value="Chromosome"/>
</dbReference>
<protein>
    <submittedName>
        <fullName evidence="8">Major facilitator superfamily MFS_1</fullName>
    </submittedName>
</protein>
<sequence length="454" mass="49462">MDAPPTEPRAGHPPERRSLLRALGLHRRELRAWAMYDWANSAFATTIMAAVLPIYYSSVAASHLEHHVATARWAYTQVVALIIGVAIALTMGALADYLGAKKRFLAAFMLFGVFGCLGLWFAEEGDWLLTSICYVLGHVGFASSNVFYESLLPHLADEKEIDRVSTAGYAIGYIGGGTLLAFNLAWILMPDTFGFADSGQATRAAFVSTGIWWALFSIPILRHVPEPPRELDRGERANANPVVASVKRLGQTFREIRKHRDVFTFLLAFWLYNDGIITIIKMATIYGTEIGLEQGDLIGALLLVQFLGIPFTFAYGALADRIGTKPAIYLALVVYIGICTLGYFMDQAWQFWALACGVGAVQGGAQGLSRSLYGSMVPPGKSSEFFSFFSISSKIGSIFGVLVFGVISEGAGTSRLSILSLIAFFIVGMILLSRVDVQRGRAAARAEEAEMHVA</sequence>
<dbReference type="KEGG" id="hoh:Hoch_0335"/>
<feature type="transmembrane region" description="Helical" evidence="6">
    <location>
        <begin position="297"/>
        <end position="315"/>
    </location>
</feature>
<feature type="domain" description="Major facilitator superfamily (MFS) profile" evidence="7">
    <location>
        <begin position="30"/>
        <end position="440"/>
    </location>
</feature>
<dbReference type="GO" id="GO:0022857">
    <property type="term" value="F:transmembrane transporter activity"/>
    <property type="evidence" value="ECO:0007669"/>
    <property type="project" value="InterPro"/>
</dbReference>
<dbReference type="SUPFAM" id="SSF103473">
    <property type="entry name" value="MFS general substrate transporter"/>
    <property type="match status" value="1"/>
</dbReference>
<keyword evidence="4 6" id="KW-1133">Transmembrane helix</keyword>
<feature type="transmembrane region" description="Helical" evidence="6">
    <location>
        <begin position="327"/>
        <end position="345"/>
    </location>
</feature>
<feature type="transmembrane region" description="Helical" evidence="6">
    <location>
        <begin position="201"/>
        <end position="221"/>
    </location>
</feature>
<evidence type="ECO:0000259" key="7">
    <source>
        <dbReference type="PROSITE" id="PS50850"/>
    </source>
</evidence>
<keyword evidence="2" id="KW-0813">Transport</keyword>
<feature type="transmembrane region" description="Helical" evidence="6">
    <location>
        <begin position="413"/>
        <end position="432"/>
    </location>
</feature>
<evidence type="ECO:0000256" key="5">
    <source>
        <dbReference type="ARBA" id="ARBA00023136"/>
    </source>
</evidence>
<feature type="transmembrane region" description="Helical" evidence="6">
    <location>
        <begin position="385"/>
        <end position="407"/>
    </location>
</feature>
<feature type="transmembrane region" description="Helical" evidence="6">
    <location>
        <begin position="351"/>
        <end position="373"/>
    </location>
</feature>
<dbReference type="GO" id="GO:0012505">
    <property type="term" value="C:endomembrane system"/>
    <property type="evidence" value="ECO:0007669"/>
    <property type="project" value="UniProtKB-SubCell"/>
</dbReference>
<name>D0LIU7_HALO1</name>
<evidence type="ECO:0000313" key="8">
    <source>
        <dbReference type="EMBL" id="ACY12976.1"/>
    </source>
</evidence>
<dbReference type="RefSeq" id="WP_012825603.1">
    <property type="nucleotide sequence ID" value="NC_013440.1"/>
</dbReference>
<gene>
    <name evidence="8" type="ordered locus">Hoch_0335</name>
</gene>
<dbReference type="InterPro" id="IPR020846">
    <property type="entry name" value="MFS_dom"/>
</dbReference>
<dbReference type="Gene3D" id="1.20.1250.20">
    <property type="entry name" value="MFS general substrate transporter like domains"/>
    <property type="match status" value="1"/>
</dbReference>
<feature type="transmembrane region" description="Helical" evidence="6">
    <location>
        <begin position="35"/>
        <end position="55"/>
    </location>
</feature>
<reference evidence="8 9" key="1">
    <citation type="journal article" date="2010" name="Stand. Genomic Sci.">
        <title>Complete genome sequence of Haliangium ochraceum type strain (SMP-2).</title>
        <authorList>
            <consortium name="US DOE Joint Genome Institute (JGI-PGF)"/>
            <person name="Ivanova N."/>
            <person name="Daum C."/>
            <person name="Lang E."/>
            <person name="Abt B."/>
            <person name="Kopitz M."/>
            <person name="Saunders E."/>
            <person name="Lapidus A."/>
            <person name="Lucas S."/>
            <person name="Glavina Del Rio T."/>
            <person name="Nolan M."/>
            <person name="Tice H."/>
            <person name="Copeland A."/>
            <person name="Cheng J.F."/>
            <person name="Chen F."/>
            <person name="Bruce D."/>
            <person name="Goodwin L."/>
            <person name="Pitluck S."/>
            <person name="Mavromatis K."/>
            <person name="Pati A."/>
            <person name="Mikhailova N."/>
            <person name="Chen A."/>
            <person name="Palaniappan K."/>
            <person name="Land M."/>
            <person name="Hauser L."/>
            <person name="Chang Y.J."/>
            <person name="Jeffries C.D."/>
            <person name="Detter J.C."/>
            <person name="Brettin T."/>
            <person name="Rohde M."/>
            <person name="Goker M."/>
            <person name="Bristow J."/>
            <person name="Markowitz V."/>
            <person name="Eisen J.A."/>
            <person name="Hugenholtz P."/>
            <person name="Kyrpides N.C."/>
            <person name="Klenk H.P."/>
        </authorList>
    </citation>
    <scope>NUCLEOTIDE SEQUENCE [LARGE SCALE GENOMIC DNA]</scope>
    <source>
        <strain evidence="9">DSM 14365 / CIP 107738 / JCM 11303 / AJ 13395 / SMP-2</strain>
    </source>
</reference>
<feature type="transmembrane region" description="Helical" evidence="6">
    <location>
        <begin position="128"/>
        <end position="148"/>
    </location>
</feature>
<dbReference type="AlphaFoldDB" id="D0LIU7"/>
<comment type="subcellular location">
    <subcellularLocation>
        <location evidence="1">Endomembrane system</location>
        <topology evidence="1">Multi-pass membrane protein</topology>
    </subcellularLocation>
</comment>
<dbReference type="InterPro" id="IPR036259">
    <property type="entry name" value="MFS_trans_sf"/>
</dbReference>
<dbReference type="eggNOG" id="COG2270">
    <property type="taxonomic scope" value="Bacteria"/>
</dbReference>
<dbReference type="PANTHER" id="PTHR23519">
    <property type="entry name" value="AUTOPHAGY-RELATED PROTEIN 22"/>
    <property type="match status" value="1"/>
</dbReference>
<dbReference type="EMBL" id="CP001804">
    <property type="protein sequence ID" value="ACY12976.1"/>
    <property type="molecule type" value="Genomic_DNA"/>
</dbReference>
<evidence type="ECO:0000256" key="3">
    <source>
        <dbReference type="ARBA" id="ARBA00022692"/>
    </source>
</evidence>
<keyword evidence="3 6" id="KW-0812">Transmembrane</keyword>
<feature type="transmembrane region" description="Helical" evidence="6">
    <location>
        <begin position="104"/>
        <end position="122"/>
    </location>
</feature>
<accession>D0LIU7</accession>
<evidence type="ECO:0000313" key="9">
    <source>
        <dbReference type="Proteomes" id="UP000001880"/>
    </source>
</evidence>
<evidence type="ECO:0000256" key="6">
    <source>
        <dbReference type="SAM" id="Phobius"/>
    </source>
</evidence>
<evidence type="ECO:0000256" key="2">
    <source>
        <dbReference type="ARBA" id="ARBA00022448"/>
    </source>
</evidence>
<organism evidence="8 9">
    <name type="scientific">Haliangium ochraceum (strain DSM 14365 / JCM 11303 / SMP-2)</name>
    <dbReference type="NCBI Taxonomy" id="502025"/>
    <lineage>
        <taxon>Bacteria</taxon>
        <taxon>Pseudomonadati</taxon>
        <taxon>Myxococcota</taxon>
        <taxon>Polyangia</taxon>
        <taxon>Haliangiales</taxon>
        <taxon>Kofleriaceae</taxon>
        <taxon>Haliangium</taxon>
    </lineage>
</organism>
<feature type="transmembrane region" description="Helical" evidence="6">
    <location>
        <begin position="169"/>
        <end position="189"/>
    </location>
</feature>
<evidence type="ECO:0000256" key="4">
    <source>
        <dbReference type="ARBA" id="ARBA00022989"/>
    </source>
</evidence>
<proteinExistence type="predicted"/>
<dbReference type="PANTHER" id="PTHR23519:SF1">
    <property type="entry name" value="AUTOPHAGY-RELATED PROTEIN 22"/>
    <property type="match status" value="1"/>
</dbReference>
<keyword evidence="5 6" id="KW-0472">Membrane</keyword>
<dbReference type="OrthoDB" id="9768783at2"/>
<dbReference type="PROSITE" id="PS50850">
    <property type="entry name" value="MFS"/>
    <property type="match status" value="1"/>
</dbReference>
<feature type="transmembrane region" description="Helical" evidence="6">
    <location>
        <begin position="75"/>
        <end position="97"/>
    </location>
</feature>
<dbReference type="HOGENOM" id="CLU_017518_3_0_7"/>
<dbReference type="InterPro" id="IPR024671">
    <property type="entry name" value="Atg22-like"/>
</dbReference>